<name>A0A1I1F0V6_9GAMM</name>
<dbReference type="Proteomes" id="UP000198862">
    <property type="component" value="Unassembled WGS sequence"/>
</dbReference>
<dbReference type="InterPro" id="IPR056823">
    <property type="entry name" value="TEN-like_YD-shell"/>
</dbReference>
<sequence length="1054" mass="120003">MNTLTRILLSIILCVNFIGEIVYAGHTSTKTENIFTKGYCVKAELDGIHQDIPLGECASYTFERLPTTGDLPSCSWNAPEIEQIDDIWWWIQISQEVAGVNPDTHEYDCDFSWTSGTLYDHWEHKWGIFERVCLKPFKYSESAKACIVYCPPEKPIFDENLGQCVGNISQVQQCDARSGNPIDTYRGEKVQKFIDFSQKTSLPLAFIRSYKSQRAEEPRRETYKKIKTSNWKKIIQPSSYTGPKVSFYKGSENNKQGHIQWRHNYQISLSEYNNGENVAIELADGKVRRFIFLGGGYVPYFRNADSLTKEDNQWRYIAKNTQQFIFSLTGKLLKIEDGNGQSLSFTYGTNEKLSKVTNIHNETLQYFYNENLLLSEVKLPDTNRILYKYDEGNNLISVIYPDDTVNDLSDNPTENYVYDDTFRLLSIRDKKGIDYASWQYNSAGQAMSSHHIGGVDAISVNYDPINKTSTVMSANGKTKKITFRSNGRIERVVGDSCSTSGIQSEMTFTYDNNGRVKTKTDENGIMEVIRYNVQGFILNKTKSFYTENEQKTSFEYDAVYLKPTKITYANGLVEITEYGNAGRIESHTLMDGTHNRMTRYYYNVDGLLTSVDGPRTDVDDIYSYEYDDNNYLKKITNPLNQSIQLGSYNAFGQATQITDENGVLTELTFDINGRLIQSKKEERISTYQYDILGQITQVSLNGLQINYKYNDARRLIAITDNAGNSIKLSYDLMGNVTQRDIEGNDKVIKLTQKSAYDILNRVSKTTNALGQSWINEYDVAGSLIKKIYPNNTQVENTFDTLNRATESLDQAKSATKFEYNKLDQLTKLTDALGRSTEYEYNKFGDLIKQISPDTGITSFTYDSAGNMLSKTDERKVTTSYQYDALNRISAIMYAHISDNINFSYDALSLESEVNHFSIGRLSKVTELTGDKTYYYNAYGEIVKEITIIDSHSSITEYSYNFQGKQKSITYPSGRVISYNFNVLGQVSQVSSAFNGAMQTLASNIEYLPFGPMKRLTYGNAKTLNQIYDKNYQLNQKQISGILDKSYAYTNLNSG</sequence>
<reference evidence="3 4" key="1">
    <citation type="submission" date="2016-10" db="EMBL/GenBank/DDBJ databases">
        <authorList>
            <person name="de Groot N.N."/>
        </authorList>
    </citation>
    <scope>NUCLEOTIDE SEQUENCE [LARGE SCALE GENOMIC DNA]</scope>
    <source>
        <strain evidence="3 4">DSM 6059</strain>
    </source>
</reference>
<evidence type="ECO:0000313" key="4">
    <source>
        <dbReference type="Proteomes" id="UP000198862"/>
    </source>
</evidence>
<dbReference type="AlphaFoldDB" id="A0A1I1F0V6"/>
<proteinExistence type="predicted"/>
<keyword evidence="1" id="KW-0677">Repeat</keyword>
<dbReference type="InterPro" id="IPR050708">
    <property type="entry name" value="T6SS_VgrG/RHS"/>
</dbReference>
<dbReference type="OrthoDB" id="6277267at2"/>
<evidence type="ECO:0000256" key="1">
    <source>
        <dbReference type="ARBA" id="ARBA00022737"/>
    </source>
</evidence>
<feature type="domain" description="Teneurin-like YD-shell" evidence="2">
    <location>
        <begin position="452"/>
        <end position="585"/>
    </location>
</feature>
<accession>A0A1I1F0V6</accession>
<dbReference type="InterPro" id="IPR031325">
    <property type="entry name" value="RHS_repeat"/>
</dbReference>
<dbReference type="InterPro" id="IPR006530">
    <property type="entry name" value="YD"/>
</dbReference>
<dbReference type="Pfam" id="PF05593">
    <property type="entry name" value="RHS_repeat"/>
    <property type="match status" value="1"/>
</dbReference>
<keyword evidence="4" id="KW-1185">Reference proteome</keyword>
<dbReference type="EMBL" id="FOLO01000002">
    <property type="protein sequence ID" value="SFB92901.1"/>
    <property type="molecule type" value="Genomic_DNA"/>
</dbReference>
<dbReference type="PANTHER" id="PTHR32305">
    <property type="match status" value="1"/>
</dbReference>
<dbReference type="Pfam" id="PF25023">
    <property type="entry name" value="TEN_YD-shell"/>
    <property type="match status" value="3"/>
</dbReference>
<dbReference type="STRING" id="1123010.SAMN02745724_00540"/>
<feature type="domain" description="Teneurin-like YD-shell" evidence="2">
    <location>
        <begin position="329"/>
        <end position="409"/>
    </location>
</feature>
<gene>
    <name evidence="3" type="ORF">SAMN02745724_00540</name>
</gene>
<dbReference type="RefSeq" id="WP_091979651.1">
    <property type="nucleotide sequence ID" value="NZ_FOLO01000002.1"/>
</dbReference>
<evidence type="ECO:0000313" key="3">
    <source>
        <dbReference type="EMBL" id="SFB92901.1"/>
    </source>
</evidence>
<organism evidence="3 4">
    <name type="scientific">Pseudoalteromonas denitrificans DSM 6059</name>
    <dbReference type="NCBI Taxonomy" id="1123010"/>
    <lineage>
        <taxon>Bacteria</taxon>
        <taxon>Pseudomonadati</taxon>
        <taxon>Pseudomonadota</taxon>
        <taxon>Gammaproteobacteria</taxon>
        <taxon>Alteromonadales</taxon>
        <taxon>Pseudoalteromonadaceae</taxon>
        <taxon>Pseudoalteromonas</taxon>
    </lineage>
</organism>
<protein>
    <submittedName>
        <fullName evidence="3">YD repeat-containing protein</fullName>
    </submittedName>
</protein>
<feature type="domain" description="Teneurin-like YD-shell" evidence="2">
    <location>
        <begin position="647"/>
        <end position="827"/>
    </location>
</feature>
<evidence type="ECO:0000259" key="2">
    <source>
        <dbReference type="Pfam" id="PF25023"/>
    </source>
</evidence>
<dbReference type="PANTHER" id="PTHR32305:SF15">
    <property type="entry name" value="PROTEIN RHSA-RELATED"/>
    <property type="match status" value="1"/>
</dbReference>
<dbReference type="NCBIfam" id="TIGR01643">
    <property type="entry name" value="YD_repeat_2x"/>
    <property type="match status" value="5"/>
</dbReference>
<dbReference type="Gene3D" id="2.180.10.10">
    <property type="entry name" value="RHS repeat-associated core"/>
    <property type="match status" value="3"/>
</dbReference>